<dbReference type="InterPro" id="IPR038460">
    <property type="entry name" value="AcetylCoA_hyd_C_sf"/>
</dbReference>
<dbReference type="PANTHER" id="PTHR21432:SF20">
    <property type="entry name" value="ACETYL-COA HYDROLASE"/>
    <property type="match status" value="1"/>
</dbReference>
<dbReference type="GO" id="GO:0016787">
    <property type="term" value="F:hydrolase activity"/>
    <property type="evidence" value="ECO:0007669"/>
    <property type="project" value="UniProtKB-KW"/>
</dbReference>
<dbReference type="GO" id="GO:0006083">
    <property type="term" value="P:acetate metabolic process"/>
    <property type="evidence" value="ECO:0007669"/>
    <property type="project" value="InterPro"/>
</dbReference>
<evidence type="ECO:0000259" key="4">
    <source>
        <dbReference type="Pfam" id="PF13336"/>
    </source>
</evidence>
<dbReference type="InterPro" id="IPR003702">
    <property type="entry name" value="ActCoA_hydro_N"/>
</dbReference>
<dbReference type="Proteomes" id="UP000199584">
    <property type="component" value="Unassembled WGS sequence"/>
</dbReference>
<dbReference type="AlphaFoldDB" id="A0A1I6D9Y9"/>
<dbReference type="InterPro" id="IPR037171">
    <property type="entry name" value="NagB/RpiA_transferase-like"/>
</dbReference>
<reference evidence="6" key="1">
    <citation type="submission" date="2016-10" db="EMBL/GenBank/DDBJ databases">
        <authorList>
            <person name="Varghese N."/>
            <person name="Submissions S."/>
        </authorList>
    </citation>
    <scope>NUCLEOTIDE SEQUENCE [LARGE SCALE GENOMIC DNA]</scope>
    <source>
        <strain evidence="6">DSM 3669</strain>
    </source>
</reference>
<evidence type="ECO:0000256" key="1">
    <source>
        <dbReference type="ARBA" id="ARBA00009632"/>
    </source>
</evidence>
<dbReference type="STRING" id="39060.SAMN05660706_107124"/>
<keyword evidence="5" id="KW-0378">Hydrolase</keyword>
<dbReference type="InterPro" id="IPR026888">
    <property type="entry name" value="AcetylCoA_hyd_C"/>
</dbReference>
<organism evidence="5 6">
    <name type="scientific">Desulfoscipio geothermicus DSM 3669</name>
    <dbReference type="NCBI Taxonomy" id="1121426"/>
    <lineage>
        <taxon>Bacteria</taxon>
        <taxon>Bacillati</taxon>
        <taxon>Bacillota</taxon>
        <taxon>Clostridia</taxon>
        <taxon>Eubacteriales</taxon>
        <taxon>Desulfallaceae</taxon>
        <taxon>Desulfoscipio</taxon>
    </lineage>
</organism>
<evidence type="ECO:0000256" key="2">
    <source>
        <dbReference type="ARBA" id="ARBA00022679"/>
    </source>
</evidence>
<dbReference type="PANTHER" id="PTHR21432">
    <property type="entry name" value="ACETYL-COA HYDROLASE-RELATED"/>
    <property type="match status" value="1"/>
</dbReference>
<dbReference type="Pfam" id="PF13336">
    <property type="entry name" value="AcetylCoA_hyd_C"/>
    <property type="match status" value="1"/>
</dbReference>
<evidence type="ECO:0000259" key="3">
    <source>
        <dbReference type="Pfam" id="PF02550"/>
    </source>
</evidence>
<protein>
    <submittedName>
        <fullName evidence="5">Acyl-CoA hydrolase</fullName>
    </submittedName>
</protein>
<keyword evidence="2" id="KW-0808">Transferase</keyword>
<dbReference type="OrthoDB" id="9801795at2"/>
<keyword evidence="6" id="KW-1185">Reference proteome</keyword>
<dbReference type="Pfam" id="PF02550">
    <property type="entry name" value="AcetylCoA_hydro"/>
    <property type="match status" value="1"/>
</dbReference>
<dbReference type="Gene3D" id="3.40.1080.10">
    <property type="entry name" value="Glutaconate Coenzyme A-transferase"/>
    <property type="match status" value="1"/>
</dbReference>
<feature type="domain" description="Acetyl-CoA hydrolase/transferase C-terminal" evidence="4">
    <location>
        <begin position="296"/>
        <end position="449"/>
    </location>
</feature>
<dbReference type="EMBL" id="FOYM01000007">
    <property type="protein sequence ID" value="SFR02132.1"/>
    <property type="molecule type" value="Genomic_DNA"/>
</dbReference>
<gene>
    <name evidence="5" type="ORF">SAMN05660706_107124</name>
</gene>
<dbReference type="Gene3D" id="3.40.1080.20">
    <property type="entry name" value="Acetyl-CoA hydrolase/transferase C-terminal domain"/>
    <property type="match status" value="1"/>
</dbReference>
<accession>A0A1I6D9Y9</accession>
<feature type="domain" description="Acetyl-CoA hydrolase/transferase N-terminal" evidence="3">
    <location>
        <begin position="32"/>
        <end position="210"/>
    </location>
</feature>
<dbReference type="GO" id="GO:0008775">
    <property type="term" value="F:acetate CoA-transferase activity"/>
    <property type="evidence" value="ECO:0007669"/>
    <property type="project" value="InterPro"/>
</dbReference>
<proteinExistence type="inferred from homology"/>
<dbReference type="Gene3D" id="3.30.750.70">
    <property type="entry name" value="4-hydroxybutyrate coenzyme like domains"/>
    <property type="match status" value="1"/>
</dbReference>
<evidence type="ECO:0000313" key="5">
    <source>
        <dbReference type="EMBL" id="SFR02132.1"/>
    </source>
</evidence>
<comment type="similarity">
    <text evidence="1">Belongs to the acetyl-CoA hydrolase/transferase family.</text>
</comment>
<name>A0A1I6D9Y9_9FIRM</name>
<dbReference type="SUPFAM" id="SSF100950">
    <property type="entry name" value="NagB/RpiA/CoA transferase-like"/>
    <property type="match status" value="2"/>
</dbReference>
<sequence length="455" mass="49831">MSVDLSRELAHASTGHKLIIYPMHRKNAKDLYNHKLVTAQEAVKIIQSGDNVILPLGCGEPTALVAAMAERRDELKGVKVHQMLPLNKAAYLNPDMQESFRHVSWFTSRANRQCVNAGLADFMPGYFHEYPRFFQEYIQVDVFMGTVSPMDERGYFSFGLSVDYTTTAAAEARTVILEVNTNMPRTRGDSLIHISEADYIIENNSPVPKIPIPPLTEADKIIGGHIAEMIEDGSTIQLGIGGMPNAVAQALMDKKDLGIHSEMITDGMVDLIENGVVTGRKKTLHPGKIIGSFAAGTKRLYEFLNDNPMVEMYPVSYVNDPYVIGQNYKMVSINATLEVDLLGQCASESIGPKQYSATGGQTDFARGCLRSPGGKGFIALHSTVKNGTISKIVPVLQQGAVVSCSKNDVDHVVTEYGVAKLRGKTARERALALISIAHPDFRADLRAAARKMHLI</sequence>
<dbReference type="InterPro" id="IPR046433">
    <property type="entry name" value="ActCoA_hydro"/>
</dbReference>
<evidence type="ECO:0000313" key="6">
    <source>
        <dbReference type="Proteomes" id="UP000199584"/>
    </source>
</evidence>